<comment type="catalytic activity">
    <reaction evidence="4">
        <text>glycine + O2 + H2O = glyoxylate + H2O2 + NH4(+)</text>
        <dbReference type="Rhea" id="RHEA:11532"/>
        <dbReference type="ChEBI" id="CHEBI:15377"/>
        <dbReference type="ChEBI" id="CHEBI:15379"/>
        <dbReference type="ChEBI" id="CHEBI:16240"/>
        <dbReference type="ChEBI" id="CHEBI:28938"/>
        <dbReference type="ChEBI" id="CHEBI:36655"/>
        <dbReference type="ChEBI" id="CHEBI:57305"/>
        <dbReference type="EC" id="1.4.3.19"/>
    </reaction>
</comment>
<dbReference type="PANTHER" id="PTHR13847">
    <property type="entry name" value="SARCOSINE DEHYDROGENASE-RELATED"/>
    <property type="match status" value="1"/>
</dbReference>
<evidence type="ECO:0000256" key="5">
    <source>
        <dbReference type="ARBA" id="ARBA00050018"/>
    </source>
</evidence>
<feature type="domain" description="FAD dependent oxidoreductase" evidence="6">
    <location>
        <begin position="6"/>
        <end position="352"/>
    </location>
</feature>
<keyword evidence="8" id="KW-1185">Reference proteome</keyword>
<dbReference type="PANTHER" id="PTHR13847:SF289">
    <property type="entry name" value="GLYCINE OXIDASE"/>
    <property type="match status" value="1"/>
</dbReference>
<dbReference type="NCBIfam" id="TIGR02352">
    <property type="entry name" value="thiamin_ThiO"/>
    <property type="match status" value="1"/>
</dbReference>
<keyword evidence="2" id="KW-0784">Thiamine biosynthesis</keyword>
<dbReference type="SUPFAM" id="SSF51905">
    <property type="entry name" value="FAD/NAD(P)-binding domain"/>
    <property type="match status" value="1"/>
</dbReference>
<dbReference type="EC" id="1.4.3.19" evidence="5"/>
<proteinExistence type="predicted"/>
<evidence type="ECO:0000313" key="7">
    <source>
        <dbReference type="EMBL" id="MDR6225007.1"/>
    </source>
</evidence>
<sequence>MSQTSDVVIVGGGVIGCAIAYALAGKGARVTVLERDRIGAHASSAAAGMLGAQVEMAFPGPMVDLCLESRALYPIWQRQLKQETGLDIELQNEGMLRIADTPAEAEALREREGWQRRYGLEAVWLEKESLLQSEPCLSSEWSGALRIPGDGQVSAPRLVQALAQGVRFRGGTVVEGVEVRHVRTTGGRVTEVETTGGTFSFDTVVLSAGAWLSHLASRLEASIPVSPVKGESLALRPARPLFRQTLFGPQGLYLVPKSDGRVIVGATEKAGDVSPGVTAEGAAWLLQESIRMVPELKEAEWTAAWSSYRPRTPDGLPVLGPLSPWENAFVAGGHFRNGILLAPITGVGMAEWIAGEKVPNWGAFAPDRFQKMAISQGEGVEGNDH</sequence>
<evidence type="ECO:0000256" key="3">
    <source>
        <dbReference type="ARBA" id="ARBA00023002"/>
    </source>
</evidence>
<gene>
    <name evidence="7" type="ORF">JOE21_000998</name>
</gene>
<dbReference type="RefSeq" id="WP_309863090.1">
    <property type="nucleotide sequence ID" value="NZ_JAVDQG010000002.1"/>
</dbReference>
<dbReference type="Pfam" id="PF01266">
    <property type="entry name" value="DAO"/>
    <property type="match status" value="1"/>
</dbReference>
<evidence type="ECO:0000256" key="1">
    <source>
        <dbReference type="ARBA" id="ARBA00004948"/>
    </source>
</evidence>
<dbReference type="InterPro" id="IPR006076">
    <property type="entry name" value="FAD-dep_OxRdtase"/>
</dbReference>
<accession>A0ABU1IKD3</accession>
<dbReference type="Proteomes" id="UP001185012">
    <property type="component" value="Unassembled WGS sequence"/>
</dbReference>
<comment type="pathway">
    <text evidence="1">Cofactor biosynthesis; thiamine diphosphate biosynthesis.</text>
</comment>
<dbReference type="InterPro" id="IPR036188">
    <property type="entry name" value="FAD/NAD-bd_sf"/>
</dbReference>
<evidence type="ECO:0000259" key="6">
    <source>
        <dbReference type="Pfam" id="PF01266"/>
    </source>
</evidence>
<name>A0ABU1IKD3_9BACL</name>
<evidence type="ECO:0000256" key="4">
    <source>
        <dbReference type="ARBA" id="ARBA00049872"/>
    </source>
</evidence>
<dbReference type="GO" id="GO:0043799">
    <property type="term" value="F:glycine oxidase activity"/>
    <property type="evidence" value="ECO:0007669"/>
    <property type="project" value="UniProtKB-EC"/>
</dbReference>
<dbReference type="Gene3D" id="3.30.9.10">
    <property type="entry name" value="D-Amino Acid Oxidase, subunit A, domain 2"/>
    <property type="match status" value="1"/>
</dbReference>
<reference evidence="7 8" key="1">
    <citation type="submission" date="2023-07" db="EMBL/GenBank/DDBJ databases">
        <title>Genomic Encyclopedia of Type Strains, Phase IV (KMG-IV): sequencing the most valuable type-strain genomes for metagenomic binning, comparative biology and taxonomic classification.</title>
        <authorList>
            <person name="Goeker M."/>
        </authorList>
    </citation>
    <scope>NUCLEOTIDE SEQUENCE [LARGE SCALE GENOMIC DNA]</scope>
    <source>
        <strain evidence="7 8">DSM 45903</strain>
    </source>
</reference>
<protein>
    <recommendedName>
        <fullName evidence="5">glycine oxidase</fullName>
        <ecNumber evidence="5">1.4.3.19</ecNumber>
    </recommendedName>
</protein>
<evidence type="ECO:0000313" key="8">
    <source>
        <dbReference type="Proteomes" id="UP001185012"/>
    </source>
</evidence>
<dbReference type="EMBL" id="JAVDQG010000002">
    <property type="protein sequence ID" value="MDR6225007.1"/>
    <property type="molecule type" value="Genomic_DNA"/>
</dbReference>
<evidence type="ECO:0000256" key="2">
    <source>
        <dbReference type="ARBA" id="ARBA00022977"/>
    </source>
</evidence>
<organism evidence="7 8">
    <name type="scientific">Desmospora profundinema</name>
    <dbReference type="NCBI Taxonomy" id="1571184"/>
    <lineage>
        <taxon>Bacteria</taxon>
        <taxon>Bacillati</taxon>
        <taxon>Bacillota</taxon>
        <taxon>Bacilli</taxon>
        <taxon>Bacillales</taxon>
        <taxon>Thermoactinomycetaceae</taxon>
        <taxon>Desmospora</taxon>
    </lineage>
</organism>
<keyword evidence="3 7" id="KW-0560">Oxidoreductase</keyword>
<comment type="caution">
    <text evidence="7">The sequence shown here is derived from an EMBL/GenBank/DDBJ whole genome shotgun (WGS) entry which is preliminary data.</text>
</comment>
<dbReference type="SUPFAM" id="SSF54373">
    <property type="entry name" value="FAD-linked reductases, C-terminal domain"/>
    <property type="match status" value="1"/>
</dbReference>
<dbReference type="InterPro" id="IPR012727">
    <property type="entry name" value="Gly_oxidase_ThiO"/>
</dbReference>
<dbReference type="Gene3D" id="3.50.50.60">
    <property type="entry name" value="FAD/NAD(P)-binding domain"/>
    <property type="match status" value="1"/>
</dbReference>